<evidence type="ECO:0000256" key="4">
    <source>
        <dbReference type="PROSITE-ProRule" id="PRU00335"/>
    </source>
</evidence>
<protein>
    <submittedName>
        <fullName evidence="7">AcrR family transcriptional regulator</fullName>
    </submittedName>
</protein>
<dbReference type="SUPFAM" id="SSF48498">
    <property type="entry name" value="Tetracyclin repressor-like, C-terminal domain"/>
    <property type="match status" value="1"/>
</dbReference>
<evidence type="ECO:0000256" key="1">
    <source>
        <dbReference type="ARBA" id="ARBA00023015"/>
    </source>
</evidence>
<keyword evidence="1" id="KW-0805">Transcription regulation</keyword>
<dbReference type="Pfam" id="PF00440">
    <property type="entry name" value="TetR_N"/>
    <property type="match status" value="1"/>
</dbReference>
<keyword evidence="2 4" id="KW-0238">DNA-binding</keyword>
<dbReference type="EMBL" id="JACHDB010000002">
    <property type="protein sequence ID" value="MBB5436182.1"/>
    <property type="molecule type" value="Genomic_DNA"/>
</dbReference>
<proteinExistence type="predicted"/>
<keyword evidence="8" id="KW-1185">Reference proteome</keyword>
<evidence type="ECO:0000313" key="7">
    <source>
        <dbReference type="EMBL" id="MBB5436182.1"/>
    </source>
</evidence>
<dbReference type="PANTHER" id="PTHR47506:SF1">
    <property type="entry name" value="HTH-TYPE TRANSCRIPTIONAL REGULATOR YJDC"/>
    <property type="match status" value="1"/>
</dbReference>
<dbReference type="RefSeq" id="WP_184399517.1">
    <property type="nucleotide sequence ID" value="NZ_BAAAJD010000012.1"/>
</dbReference>
<dbReference type="InterPro" id="IPR011075">
    <property type="entry name" value="TetR_C"/>
</dbReference>
<gene>
    <name evidence="7" type="ORF">HDA36_006330</name>
</gene>
<dbReference type="InterPro" id="IPR036271">
    <property type="entry name" value="Tet_transcr_reg_TetR-rel_C_sf"/>
</dbReference>
<dbReference type="PROSITE" id="PS50977">
    <property type="entry name" value="HTH_TETR_2"/>
    <property type="match status" value="1"/>
</dbReference>
<dbReference type="AlphaFoldDB" id="A0A7W8VH29"/>
<evidence type="ECO:0000259" key="6">
    <source>
        <dbReference type="PROSITE" id="PS50977"/>
    </source>
</evidence>
<dbReference type="Pfam" id="PF16925">
    <property type="entry name" value="TetR_C_13"/>
    <property type="match status" value="1"/>
</dbReference>
<dbReference type="PANTHER" id="PTHR47506">
    <property type="entry name" value="TRANSCRIPTIONAL REGULATORY PROTEIN"/>
    <property type="match status" value="1"/>
</dbReference>
<dbReference type="InterPro" id="IPR001647">
    <property type="entry name" value="HTH_TetR"/>
</dbReference>
<sequence length="206" mass="22477">MDTTTDRARVLDAADTLFYAHGIQAVGMDRIRDAAQVPLKRLYRAFPSKAALVEAYLRRRDAQGRAALREYTDGFPDPKARILAVFDWLHGWYGQPEFRGCAFTNIYGELGEDSDPVYRAVRDHMDAVRDHLHALAADTASPDPRALAHQLHILLAGATSLAAIHHTPDPALQARATARALLDALPEAPAPASRPEGPAPSTAKGR</sequence>
<feature type="DNA-binding region" description="H-T-H motif" evidence="4">
    <location>
        <begin position="27"/>
        <end position="46"/>
    </location>
</feature>
<evidence type="ECO:0000256" key="2">
    <source>
        <dbReference type="ARBA" id="ARBA00023125"/>
    </source>
</evidence>
<feature type="domain" description="HTH tetR-type" evidence="6">
    <location>
        <begin position="4"/>
        <end position="64"/>
    </location>
</feature>
<keyword evidence="3" id="KW-0804">Transcription</keyword>
<organism evidence="7 8">
    <name type="scientific">Nocardiopsis composta</name>
    <dbReference type="NCBI Taxonomy" id="157465"/>
    <lineage>
        <taxon>Bacteria</taxon>
        <taxon>Bacillati</taxon>
        <taxon>Actinomycetota</taxon>
        <taxon>Actinomycetes</taxon>
        <taxon>Streptosporangiales</taxon>
        <taxon>Nocardiopsidaceae</taxon>
        <taxon>Nocardiopsis</taxon>
    </lineage>
</organism>
<reference evidence="7 8" key="1">
    <citation type="submission" date="2020-08" db="EMBL/GenBank/DDBJ databases">
        <title>Sequencing the genomes of 1000 actinobacteria strains.</title>
        <authorList>
            <person name="Klenk H.-P."/>
        </authorList>
    </citation>
    <scope>NUCLEOTIDE SEQUENCE [LARGE SCALE GENOMIC DNA]</scope>
    <source>
        <strain evidence="7 8">DSM 44551</strain>
    </source>
</reference>
<name>A0A7W8VH29_9ACTN</name>
<dbReference type="GO" id="GO:0003677">
    <property type="term" value="F:DNA binding"/>
    <property type="evidence" value="ECO:0007669"/>
    <property type="project" value="UniProtKB-UniRule"/>
</dbReference>
<feature type="region of interest" description="Disordered" evidence="5">
    <location>
        <begin position="185"/>
        <end position="206"/>
    </location>
</feature>
<dbReference type="InterPro" id="IPR009057">
    <property type="entry name" value="Homeodomain-like_sf"/>
</dbReference>
<dbReference type="SUPFAM" id="SSF46689">
    <property type="entry name" value="Homeodomain-like"/>
    <property type="match status" value="1"/>
</dbReference>
<accession>A0A7W8VH29</accession>
<comment type="caution">
    <text evidence="7">The sequence shown here is derived from an EMBL/GenBank/DDBJ whole genome shotgun (WGS) entry which is preliminary data.</text>
</comment>
<dbReference type="Proteomes" id="UP000572635">
    <property type="component" value="Unassembled WGS sequence"/>
</dbReference>
<evidence type="ECO:0000256" key="5">
    <source>
        <dbReference type="SAM" id="MobiDB-lite"/>
    </source>
</evidence>
<evidence type="ECO:0000313" key="8">
    <source>
        <dbReference type="Proteomes" id="UP000572635"/>
    </source>
</evidence>
<evidence type="ECO:0000256" key="3">
    <source>
        <dbReference type="ARBA" id="ARBA00023163"/>
    </source>
</evidence>
<dbReference type="Gene3D" id="1.10.357.10">
    <property type="entry name" value="Tetracycline Repressor, domain 2"/>
    <property type="match status" value="1"/>
</dbReference>